<dbReference type="OrthoDB" id="111691at2"/>
<dbReference type="STRING" id="1017273.SAMN05443094_10531"/>
<name>A0A1N6XR88_9BACI</name>
<protein>
    <submittedName>
        <fullName evidence="3">Uncharacterized iron-regulated membrane protein</fullName>
    </submittedName>
</protein>
<evidence type="ECO:0000313" key="3">
    <source>
        <dbReference type="EMBL" id="SIR04840.1"/>
    </source>
</evidence>
<dbReference type="InterPro" id="IPR005625">
    <property type="entry name" value="PepSY-ass_TM"/>
</dbReference>
<dbReference type="PANTHER" id="PTHR34219">
    <property type="entry name" value="IRON-REGULATED INNER MEMBRANE PROTEIN-RELATED"/>
    <property type="match status" value="1"/>
</dbReference>
<dbReference type="AlphaFoldDB" id="A0A1N6XR88"/>
<feature type="transmembrane region" description="Helical" evidence="1">
    <location>
        <begin position="401"/>
        <end position="428"/>
    </location>
</feature>
<organism evidence="3 4">
    <name type="scientific">Domibacillus enclensis</name>
    <dbReference type="NCBI Taxonomy" id="1017273"/>
    <lineage>
        <taxon>Bacteria</taxon>
        <taxon>Bacillati</taxon>
        <taxon>Bacillota</taxon>
        <taxon>Bacilli</taxon>
        <taxon>Bacillales</taxon>
        <taxon>Bacillaceae</taxon>
        <taxon>Domibacillus</taxon>
    </lineage>
</organism>
<dbReference type="Proteomes" id="UP000186385">
    <property type="component" value="Unassembled WGS sequence"/>
</dbReference>
<feature type="transmembrane region" description="Helical" evidence="1">
    <location>
        <begin position="143"/>
        <end position="163"/>
    </location>
</feature>
<gene>
    <name evidence="2" type="ORF">B1B05_11225</name>
    <name evidence="3" type="ORF">SAMN05443094_10531</name>
</gene>
<keyword evidence="1" id="KW-0812">Transmembrane</keyword>
<keyword evidence="5" id="KW-1185">Reference proteome</keyword>
<reference evidence="3 4" key="1">
    <citation type="submission" date="2017-01" db="EMBL/GenBank/DDBJ databases">
        <authorList>
            <person name="Mah S.A."/>
            <person name="Swanson W.J."/>
            <person name="Moy G.W."/>
            <person name="Vacquier V.D."/>
        </authorList>
    </citation>
    <scope>NUCLEOTIDE SEQUENCE [LARGE SCALE GENOMIC DNA]</scope>
    <source>
        <strain evidence="3 4">NIO-1016</strain>
    </source>
</reference>
<feature type="transmembrane region" description="Helical" evidence="1">
    <location>
        <begin position="361"/>
        <end position="381"/>
    </location>
</feature>
<dbReference type="RefSeq" id="WP_045849198.1">
    <property type="nucleotide sequence ID" value="NZ_FTLX01000005.1"/>
</dbReference>
<proteinExistence type="predicted"/>
<dbReference type="PANTHER" id="PTHR34219:SF1">
    <property type="entry name" value="PEPSY DOMAIN-CONTAINING PROTEIN"/>
    <property type="match status" value="1"/>
</dbReference>
<reference evidence="2" key="3">
    <citation type="submission" date="2017-03" db="EMBL/GenBank/DDBJ databases">
        <authorList>
            <person name="Dastager S.G."/>
            <person name="Neurgaonkar P.S."/>
            <person name="Dharne M.S."/>
        </authorList>
    </citation>
    <scope>NUCLEOTIDE SEQUENCE</scope>
    <source>
        <strain evidence="2">DSM 25145</strain>
    </source>
</reference>
<feature type="transmembrane region" description="Helical" evidence="1">
    <location>
        <begin position="195"/>
        <end position="216"/>
    </location>
</feature>
<accession>A0A1N6XR88</accession>
<dbReference type="Pfam" id="PF03929">
    <property type="entry name" value="PepSY_TM"/>
    <property type="match status" value="1"/>
</dbReference>
<evidence type="ECO:0000313" key="5">
    <source>
        <dbReference type="Proteomes" id="UP000215545"/>
    </source>
</evidence>
<dbReference type="EMBL" id="MWSK01000005">
    <property type="protein sequence ID" value="OXS77407.1"/>
    <property type="molecule type" value="Genomic_DNA"/>
</dbReference>
<sequence>MDTKRGSYQWIWRWHFYAGILFAPFLLVLAITGGVYLFKAEIEHKLYEDWYDVTPKSEAMPASHLISAVQAQYPDAAVTRYRSGESAERSTEIGIMDEGVSKTVFVDPYTMQVIGTLQDDDRIMNKLEDIHGELMAGTIGDRLVELAACWAIILLVTGVYLWWPRKKKNSLSGVLLPRLSKGRRTLVRDLHAVPAVWISAGMFFLIMTGLPWSGFWGTQVQNMATNSGEGYPPAIWVGDAPLSEVKAEEIADVGWAAENLPVPTSVQTEYIPITIDDAVAVTEERGIKPGFDLYIPQDEAGVFTVSAFPAKAEDEVTMYMDQYSGAVLADYRYDDYGPAGKAIAMGITLHKGSQFGLINKLIGLAVCIGMVLVIISGLLLWRTRRHGLPERPGTRVAKGVIVLMIVLGLLFPLAGASMILVWVLDLVIKQVKGGRAA</sequence>
<keyword evidence="1" id="KW-0472">Membrane</keyword>
<keyword evidence="1" id="KW-1133">Transmembrane helix</keyword>
<evidence type="ECO:0000256" key="1">
    <source>
        <dbReference type="SAM" id="Phobius"/>
    </source>
</evidence>
<dbReference type="Proteomes" id="UP000215545">
    <property type="component" value="Unassembled WGS sequence"/>
</dbReference>
<reference evidence="5" key="2">
    <citation type="submission" date="2017-03" db="EMBL/GenBank/DDBJ databases">
        <title>Bacillus sp. V-88(T) DSM27956, whole genome shotgun sequencing project.</title>
        <authorList>
            <person name="Dastager S.G."/>
            <person name="Neurgaonkar P.S."/>
            <person name="Dharne M.S."/>
        </authorList>
    </citation>
    <scope>NUCLEOTIDE SEQUENCE [LARGE SCALE GENOMIC DNA]</scope>
    <source>
        <strain evidence="5">DSM 25145</strain>
    </source>
</reference>
<evidence type="ECO:0000313" key="2">
    <source>
        <dbReference type="EMBL" id="OXS77407.1"/>
    </source>
</evidence>
<evidence type="ECO:0000313" key="4">
    <source>
        <dbReference type="Proteomes" id="UP000186385"/>
    </source>
</evidence>
<dbReference type="EMBL" id="FTLX01000005">
    <property type="protein sequence ID" value="SIR04840.1"/>
    <property type="molecule type" value="Genomic_DNA"/>
</dbReference>
<feature type="transmembrane region" description="Helical" evidence="1">
    <location>
        <begin position="14"/>
        <end position="38"/>
    </location>
</feature>